<dbReference type="InterPro" id="IPR013096">
    <property type="entry name" value="Cupin_2"/>
</dbReference>
<evidence type="ECO:0000259" key="2">
    <source>
        <dbReference type="PROSITE" id="PS50943"/>
    </source>
</evidence>
<dbReference type="PANTHER" id="PTHR46797">
    <property type="entry name" value="HTH-TYPE TRANSCRIPTIONAL REGULATOR"/>
    <property type="match status" value="1"/>
</dbReference>
<feature type="domain" description="HTH cro/C1-type" evidence="2">
    <location>
        <begin position="7"/>
        <end position="61"/>
    </location>
</feature>
<dbReference type="OrthoDB" id="9814553at2"/>
<dbReference type="InterPro" id="IPR001387">
    <property type="entry name" value="Cro/C1-type_HTH"/>
</dbReference>
<dbReference type="Proteomes" id="UP000198828">
    <property type="component" value="Unassembled WGS sequence"/>
</dbReference>
<dbReference type="Pfam" id="PF07883">
    <property type="entry name" value="Cupin_2"/>
    <property type="match status" value="1"/>
</dbReference>
<dbReference type="InterPro" id="IPR014710">
    <property type="entry name" value="RmlC-like_jellyroll"/>
</dbReference>
<organism evidence="3 4">
    <name type="scientific">Tepidimicrobium xylanilyticum</name>
    <dbReference type="NCBI Taxonomy" id="1123352"/>
    <lineage>
        <taxon>Bacteria</taxon>
        <taxon>Bacillati</taxon>
        <taxon>Bacillota</taxon>
        <taxon>Tissierellia</taxon>
        <taxon>Tissierellales</taxon>
        <taxon>Tepidimicrobiaceae</taxon>
        <taxon>Tepidimicrobium</taxon>
    </lineage>
</organism>
<dbReference type="Gene3D" id="2.60.120.10">
    <property type="entry name" value="Jelly Rolls"/>
    <property type="match status" value="1"/>
</dbReference>
<gene>
    <name evidence="3" type="ORF">SAMN05660923_02884</name>
</gene>
<dbReference type="EMBL" id="FNNG01000019">
    <property type="protein sequence ID" value="SDX76562.1"/>
    <property type="molecule type" value="Genomic_DNA"/>
</dbReference>
<dbReference type="InterPro" id="IPR011051">
    <property type="entry name" value="RmlC_Cupin_sf"/>
</dbReference>
<dbReference type="GO" id="GO:0003677">
    <property type="term" value="F:DNA binding"/>
    <property type="evidence" value="ECO:0007669"/>
    <property type="project" value="UniProtKB-KW"/>
</dbReference>
<dbReference type="InterPro" id="IPR010982">
    <property type="entry name" value="Lambda_DNA-bd_dom_sf"/>
</dbReference>
<dbReference type="RefSeq" id="WP_159428712.1">
    <property type="nucleotide sequence ID" value="NZ_BSYN01000003.1"/>
</dbReference>
<dbReference type="Pfam" id="PF01381">
    <property type="entry name" value="HTH_3"/>
    <property type="match status" value="1"/>
</dbReference>
<dbReference type="PROSITE" id="PS50943">
    <property type="entry name" value="HTH_CROC1"/>
    <property type="match status" value="1"/>
</dbReference>
<reference evidence="3 4" key="1">
    <citation type="submission" date="2016-10" db="EMBL/GenBank/DDBJ databases">
        <authorList>
            <person name="de Groot N.N."/>
        </authorList>
    </citation>
    <scope>NUCLEOTIDE SEQUENCE [LARGE SCALE GENOMIC DNA]</scope>
    <source>
        <strain evidence="3 4">DSM 23310</strain>
    </source>
</reference>
<proteinExistence type="predicted"/>
<dbReference type="CDD" id="cd00093">
    <property type="entry name" value="HTH_XRE"/>
    <property type="match status" value="1"/>
</dbReference>
<protein>
    <submittedName>
        <fullName evidence="3">Transcriptional regulator, XRE family with cupin sensor</fullName>
    </submittedName>
</protein>
<name>A0A1H3ECS7_9FIRM</name>
<dbReference type="GO" id="GO:0003700">
    <property type="term" value="F:DNA-binding transcription factor activity"/>
    <property type="evidence" value="ECO:0007669"/>
    <property type="project" value="TreeGrafter"/>
</dbReference>
<evidence type="ECO:0000256" key="1">
    <source>
        <dbReference type="ARBA" id="ARBA00023125"/>
    </source>
</evidence>
<keyword evidence="4" id="KW-1185">Reference proteome</keyword>
<evidence type="ECO:0000313" key="3">
    <source>
        <dbReference type="EMBL" id="SDX76562.1"/>
    </source>
</evidence>
<dbReference type="InterPro" id="IPR050807">
    <property type="entry name" value="TransReg_Diox_bact_type"/>
</dbReference>
<dbReference type="PANTHER" id="PTHR46797:SF19">
    <property type="entry name" value="BLL2473 PROTEIN"/>
    <property type="match status" value="1"/>
</dbReference>
<evidence type="ECO:0000313" key="4">
    <source>
        <dbReference type="Proteomes" id="UP000198828"/>
    </source>
</evidence>
<dbReference type="SMART" id="SM00530">
    <property type="entry name" value="HTH_XRE"/>
    <property type="match status" value="1"/>
</dbReference>
<dbReference type="Gene3D" id="1.10.260.40">
    <property type="entry name" value="lambda repressor-like DNA-binding domains"/>
    <property type="match status" value="1"/>
</dbReference>
<dbReference type="SUPFAM" id="SSF47413">
    <property type="entry name" value="lambda repressor-like DNA-binding domains"/>
    <property type="match status" value="1"/>
</dbReference>
<dbReference type="AlphaFoldDB" id="A0A1H3ECS7"/>
<dbReference type="SUPFAM" id="SSF51182">
    <property type="entry name" value="RmlC-like cupins"/>
    <property type="match status" value="1"/>
</dbReference>
<accession>A0A1H3ECS7</accession>
<dbReference type="CDD" id="cd02209">
    <property type="entry name" value="cupin_XRE_C"/>
    <property type="match status" value="1"/>
</dbReference>
<sequence length="184" mass="21040">MSIGAKIREIRQKEKLTLNELAEETGLTASYISQVERGLIEPSISSLRRIAAALCVPLYVFLTEEQEQHVLIRANERRKLELPHSNITYEFVTPMGADKKVKSKMEIIYLRLKGKSWSSDKPFVHPADECIFLIEGVMEVELGTEKYTLYEGDSIYIQENIPHRFYNPSDKMAIGISVISPCIY</sequence>
<keyword evidence="1" id="KW-0238">DNA-binding</keyword>
<dbReference type="GO" id="GO:0005829">
    <property type="term" value="C:cytosol"/>
    <property type="evidence" value="ECO:0007669"/>
    <property type="project" value="TreeGrafter"/>
</dbReference>